<dbReference type="GO" id="GO:0004312">
    <property type="term" value="F:fatty acid synthase activity"/>
    <property type="evidence" value="ECO:0007669"/>
    <property type="project" value="TreeGrafter"/>
</dbReference>
<dbReference type="Pfam" id="PF08659">
    <property type="entry name" value="KR"/>
    <property type="match status" value="1"/>
</dbReference>
<dbReference type="InterPro" id="IPR016036">
    <property type="entry name" value="Malonyl_transacylase_ACP-bd"/>
</dbReference>
<dbReference type="SUPFAM" id="SSF55048">
    <property type="entry name" value="Probable ACP-binding domain of malonyl-CoA ACP transacylase"/>
    <property type="match status" value="1"/>
</dbReference>
<evidence type="ECO:0000259" key="5">
    <source>
        <dbReference type="PROSITE" id="PS52004"/>
    </source>
</evidence>
<reference evidence="6 7" key="1">
    <citation type="submission" date="2016-01" db="EMBL/GenBank/DDBJ databases">
        <authorList>
            <person name="McClelland M."/>
            <person name="Jain A."/>
            <person name="Saraogi P."/>
            <person name="Mendelson R."/>
            <person name="Westerman R."/>
            <person name="SanMiguel P."/>
            <person name="Csonka L."/>
        </authorList>
    </citation>
    <scope>NUCLEOTIDE SEQUENCE [LARGE SCALE GENOMIC DNA]</scope>
    <source>
        <strain evidence="6 7">R-53146</strain>
    </source>
</reference>
<dbReference type="EMBL" id="FCOR01000003">
    <property type="protein sequence ID" value="CVK15752.1"/>
    <property type="molecule type" value="Genomic_DNA"/>
</dbReference>
<dbReference type="PANTHER" id="PTHR43775:SF51">
    <property type="entry name" value="INACTIVE PHENOLPHTHIOCEROL SYNTHESIS POLYKETIDE SYNTHASE TYPE I PKS1-RELATED"/>
    <property type="match status" value="1"/>
</dbReference>
<evidence type="ECO:0000256" key="2">
    <source>
        <dbReference type="ARBA" id="ARBA00022553"/>
    </source>
</evidence>
<evidence type="ECO:0000256" key="3">
    <source>
        <dbReference type="ARBA" id="ARBA00022679"/>
    </source>
</evidence>
<evidence type="ECO:0000259" key="4">
    <source>
        <dbReference type="PROSITE" id="PS50075"/>
    </source>
</evidence>
<dbReference type="SUPFAM" id="SSF53901">
    <property type="entry name" value="Thiolase-like"/>
    <property type="match status" value="1"/>
</dbReference>
<dbReference type="InterPro" id="IPR013785">
    <property type="entry name" value="Aldolase_TIM"/>
</dbReference>
<dbReference type="Pfam" id="PF16197">
    <property type="entry name" value="KAsynt_C_assoc"/>
    <property type="match status" value="1"/>
</dbReference>
<dbReference type="Gene3D" id="3.40.50.720">
    <property type="entry name" value="NAD(P)-binding Rossmann-like Domain"/>
    <property type="match status" value="1"/>
</dbReference>
<dbReference type="InterPro" id="IPR016035">
    <property type="entry name" value="Acyl_Trfase/lysoPLipase"/>
</dbReference>
<dbReference type="Pfam" id="PF00550">
    <property type="entry name" value="PP-binding"/>
    <property type="match status" value="2"/>
</dbReference>
<accession>A0A0X3AN10</accession>
<dbReference type="CDD" id="cd00833">
    <property type="entry name" value="PKS"/>
    <property type="match status" value="1"/>
</dbReference>
<dbReference type="InterPro" id="IPR009081">
    <property type="entry name" value="PP-bd_ACP"/>
</dbReference>
<dbReference type="STRING" id="1586267.GCA_001418685_00584"/>
<evidence type="ECO:0000256" key="1">
    <source>
        <dbReference type="ARBA" id="ARBA00022450"/>
    </source>
</evidence>
<feature type="domain" description="Ketosynthase family 3 (KS3)" evidence="5">
    <location>
        <begin position="647"/>
        <end position="1086"/>
    </location>
</feature>
<dbReference type="SMART" id="SM00825">
    <property type="entry name" value="PKS_KS"/>
    <property type="match status" value="1"/>
</dbReference>
<dbReference type="Pfam" id="PF00109">
    <property type="entry name" value="ketoacyl-synt"/>
    <property type="match status" value="1"/>
</dbReference>
<dbReference type="OrthoDB" id="9778690at2"/>
<dbReference type="PANTHER" id="PTHR43775">
    <property type="entry name" value="FATTY ACID SYNTHASE"/>
    <property type="match status" value="1"/>
</dbReference>
<proteinExistence type="predicted"/>
<protein>
    <submittedName>
        <fullName evidence="6">Polyketide-type polyunsaturated fatty acid synthase PfaA</fullName>
    </submittedName>
</protein>
<dbReference type="SMART" id="SM00822">
    <property type="entry name" value="PKS_KR"/>
    <property type="match status" value="1"/>
</dbReference>
<dbReference type="Gene3D" id="3.40.366.10">
    <property type="entry name" value="Malonyl-Coenzyme A Acyl Carrier Protein, domain 2"/>
    <property type="match status" value="1"/>
</dbReference>
<dbReference type="Pfam" id="PF02801">
    <property type="entry name" value="Ketoacyl-synt_C"/>
    <property type="match status" value="1"/>
</dbReference>
<dbReference type="InterPro" id="IPR014031">
    <property type="entry name" value="Ketoacyl_synth_C"/>
</dbReference>
<dbReference type="GO" id="GO:0006633">
    <property type="term" value="P:fatty acid biosynthetic process"/>
    <property type="evidence" value="ECO:0007669"/>
    <property type="project" value="TreeGrafter"/>
</dbReference>
<dbReference type="PROSITE" id="PS52004">
    <property type="entry name" value="KS3_2"/>
    <property type="match status" value="1"/>
</dbReference>
<sequence>MQEKKELFVLSPFELPDVDLALKTIKTGAFPILHLGRDKNKAIQSLNELSEKTRESFGVCFVSESMADLPLPENVTKVFIPFNFKISVKKNVEIFHQVHSLDEAEEAIKKGVESIILKGNEGAGKVAYESSYVLFQGIKNKHKKLKTKIYIQGGMGIHTSAAALAMGAKGIILDSQIALFPECSISKDLKNIFNKLSGSETVIIDNFRILLRKNSPELPIQAKFEDILPFLGGLDLSQNIIPMGQDICLSVDFVERYKKLENLIVALQEAAYGHLLQAKNLNIIGENSPLAKELGTRFPIAQGPMARVSDVPEFAEKIASEGGVPFIAMSLMIGQAAKDAVQKTHDLLKDKAWGVGILGFAPAQLREEQMKYILESKPPFIIIAGGRPSLAKPYEKEGIKAFLHVPSVSLLDMFLKEGARNFIFEGRESGGHVGPLPSMVLWEKQIYRLLKDDHPGTLNIFFAGGIHDAFSSAFISIMSASLAAKGAKIGILMGTSYLFTKEAVETGAISDEYQKQSVAHDKTILLEAAPGQETRALPTPFTKLFDQEKQRLFAEGLDSKEVWLKLEEMNLGRQRIAAKGIERQGKELIKLTNEEQLNKGVFMIGQVGVLRDNSTTIKQLHKDVAIESKKVLSQLDNLTEPTKDPSGTKLAIVGMAGIFPQAKTLEEYWKNILSGKDCVTEVPDDRWNKELFYNPDTRDTDFVSSKWGGFIPTIDFDPLEFGIPPQSLASIEPVQLLSLLVAKRALEDAGYDMKTFDGENTSVIIGAEGATELASSYGFRGYAKQVFGNLPEELKNMLPKLNEDSFPGVLSNVVAGRITNRLNLGGTNYTVDAACGASLAAVDIGCQELQNYRTDIAIIGGADLHNGLNDFLMFSATHALSKKGKCASFDANSDGIALGEGIGMIVVKRLEDAERDGDRIYAVIRGTGASSDGKSLGMTAPNKRGQMKALQRAYKHAGVLPSEVELIEAHGTGTVVGDKTELSALTEMFLESGALVGQTHLGSVKTQIGHTKCAAGMAGLIKTALATYYGIQPPTINLTNPNAFYNKESSPFKFNTKAGIWSSEKRISGISAFGFGGTNFHVVMENYKSEIPSTSSMTSWPSELFVFKGSNLQEAKQIAQKVKNLIEANSSLNLKDIAYSLATDNNKEIQASIVASNTTELKDKIDSLLSSKEESGVYLRAPKEGKVAFLFSGQGSQRINMARDLFVAFPSMRSLLLQNKELEKILFPHAVFDDESKKLQQTTITKTQNAQPSLGIVDYAIASFLRSLGIEPDMIAGHSYGELPALCFAGVFKPEELVSLSKKRANAILDAVGQDKGKMIALNLPEGEIKSLLEGEKEVWAVNFNSNKQTILAGSTAAMAEFMKKLTDKKITFRELAVDCAFHSPLLNKSKELYLKELATVDFTSPTLSIWSNTTAELYPSKPEEIKNRLAEHLINPVYFTKEVTNMYAEGARVFIETGPGKVLINLVQSILGNQEITVIQTEEKEKEGISFMLNALAKYIATGRNINLEKLFEGRKVTSINFDEPEKYKKKATNWLINGHYAVPSVGSLPPNGALPITKPINLNFGAISDTYTMNNNLTQADHVILEYLGNMRSMIQNQRDVMLGYFGQNPSTIAAPQATTIQVPSQSTHIATPQQTVVVPAQVAVPVQTVAQSSAPALSIQVIKDTLLDTVSEKTGYPIDMLGLDMDLEADLSIDSIKRMEIIGALKEKLKISADFEESEDAIEKMASIKTLSGVIGWVEELVKSEQPVSHEVTVATHSLPAAAPTAKKEALSLEVIKDALLNTVSEKTGYPIDMLGLDLDLEADLSIDSIKRMEIIGALREKLNITSDFEESEDAIEKMASIKTLNGVIGWIEDLANGDSSKKEDNKIAAAPAVNEISFDAESISELEKNLDSDKEEPLLRTRFELEKYPVNKSDKIEIEGKKFAITDDGKSMAKDLKKALEAKGAVVDIITDSNTNLASYDGLLILDVSESSKHYTIKDAFTLIKGADMDRMKWIYSFSDLMGELEGKKDIKELKKIQGFPGLIKSLAREYSKINCRAIISNTIFTSKNLTQIVLDEIQATDISAEVIYKDTERFRLNLVPESLAVNGNSKLELDKESVVVVLGGAQGITAEITNQLSSEYPCHYILVGRSAKPTEEDKKYISLKDKNEIRKYLISEEQMKIPTEIEKKAQKIDKTNHIIHTITNIEKSGSKVTYVSLDVTDEKGLRNFIKDTYKQYGKIDGFIHAAGLLVDKLFVHKTTEAFEQVYTTKINPLHVMLDELHSDIKFIIFFSSIASVYGNRGQTDYAAANSVFDLTSWAIKGKTNARVITINWGPWKGAGMVSCALENEFNKRGVALIPLKQGAQEFVNELKYGNDNQVLIMGGSEQGVKQFFGI</sequence>
<dbReference type="InterPro" id="IPR036736">
    <property type="entry name" value="ACP-like_sf"/>
</dbReference>
<feature type="domain" description="Carrier" evidence="4">
    <location>
        <begin position="1660"/>
        <end position="1745"/>
    </location>
</feature>
<dbReference type="InterPro" id="IPR036291">
    <property type="entry name" value="NAD(P)-bd_dom_sf"/>
</dbReference>
<dbReference type="Proteomes" id="UP000182761">
    <property type="component" value="Unassembled WGS sequence"/>
</dbReference>
<dbReference type="Gene3D" id="1.10.1200.10">
    <property type="entry name" value="ACP-like"/>
    <property type="match status" value="2"/>
</dbReference>
<dbReference type="SUPFAM" id="SSF51412">
    <property type="entry name" value="Inosine monophosphate dehydrogenase (IMPDH)"/>
    <property type="match status" value="2"/>
</dbReference>
<dbReference type="SUPFAM" id="SSF51735">
    <property type="entry name" value="NAD(P)-binding Rossmann-fold domains"/>
    <property type="match status" value="1"/>
</dbReference>
<dbReference type="InterPro" id="IPR020841">
    <property type="entry name" value="PKS_Beta-ketoAc_synthase_dom"/>
</dbReference>
<evidence type="ECO:0000313" key="6">
    <source>
        <dbReference type="EMBL" id="CVK15752.1"/>
    </source>
</evidence>
<dbReference type="InterPro" id="IPR014030">
    <property type="entry name" value="Ketoacyl_synth_N"/>
</dbReference>
<dbReference type="InterPro" id="IPR001227">
    <property type="entry name" value="Ac_transferase_dom_sf"/>
</dbReference>
<keyword evidence="2" id="KW-0597">Phosphoprotein</keyword>
<dbReference type="Gene3D" id="3.20.20.70">
    <property type="entry name" value="Aldolase class I"/>
    <property type="match status" value="2"/>
</dbReference>
<dbReference type="SUPFAM" id="SSF52151">
    <property type="entry name" value="FabD/lysophospholipase-like"/>
    <property type="match status" value="1"/>
</dbReference>
<dbReference type="Gene3D" id="3.40.47.10">
    <property type="match status" value="1"/>
</dbReference>
<dbReference type="CDD" id="cd08953">
    <property type="entry name" value="KR_2_SDR_x"/>
    <property type="match status" value="1"/>
</dbReference>
<dbReference type="Pfam" id="PF03060">
    <property type="entry name" value="NMO"/>
    <property type="match status" value="1"/>
</dbReference>
<dbReference type="InterPro" id="IPR016039">
    <property type="entry name" value="Thiolase-like"/>
</dbReference>
<dbReference type="InterPro" id="IPR014043">
    <property type="entry name" value="Acyl_transferase_dom"/>
</dbReference>
<gene>
    <name evidence="6" type="ORF">Ga0061079_10362</name>
</gene>
<keyword evidence="3" id="KW-0808">Transferase</keyword>
<dbReference type="InterPro" id="IPR050091">
    <property type="entry name" value="PKS_NRPS_Biosynth_Enz"/>
</dbReference>
<dbReference type="RefSeq" id="WP_055424978.1">
    <property type="nucleotide sequence ID" value="NZ_FCOR01000003.1"/>
</dbReference>
<dbReference type="InterPro" id="IPR032821">
    <property type="entry name" value="PKS_assoc"/>
</dbReference>
<dbReference type="PROSITE" id="PS50075">
    <property type="entry name" value="CARRIER"/>
    <property type="match status" value="2"/>
</dbReference>
<dbReference type="InterPro" id="IPR013968">
    <property type="entry name" value="PKS_KR"/>
</dbReference>
<dbReference type="InterPro" id="IPR057326">
    <property type="entry name" value="KR_dom"/>
</dbReference>
<evidence type="ECO:0000313" key="7">
    <source>
        <dbReference type="Proteomes" id="UP000182761"/>
    </source>
</evidence>
<feature type="domain" description="Carrier" evidence="4">
    <location>
        <begin position="1774"/>
        <end position="1859"/>
    </location>
</feature>
<keyword evidence="1" id="KW-0596">Phosphopantetheine</keyword>
<dbReference type="SUPFAM" id="SSF47336">
    <property type="entry name" value="ACP-like"/>
    <property type="match status" value="2"/>
</dbReference>
<keyword evidence="7" id="KW-1185">Reference proteome</keyword>
<dbReference type="Pfam" id="PF00698">
    <property type="entry name" value="Acyl_transf_1"/>
    <property type="match status" value="1"/>
</dbReference>
<dbReference type="SMART" id="SM00827">
    <property type="entry name" value="PKS_AT"/>
    <property type="match status" value="1"/>
</dbReference>
<name>A0A0X3AN10_9FLAO</name>
<organism evidence="6 7">
    <name type="scientific">Apibacter mensalis</name>
    <dbReference type="NCBI Taxonomy" id="1586267"/>
    <lineage>
        <taxon>Bacteria</taxon>
        <taxon>Pseudomonadati</taxon>
        <taxon>Bacteroidota</taxon>
        <taxon>Flavobacteriia</taxon>
        <taxon>Flavobacteriales</taxon>
        <taxon>Weeksellaceae</taxon>
        <taxon>Apibacter</taxon>
    </lineage>
</organism>